<evidence type="ECO:0000313" key="1">
    <source>
        <dbReference type="EMBL" id="JAH44724.1"/>
    </source>
</evidence>
<proteinExistence type="predicted"/>
<protein>
    <submittedName>
        <fullName evidence="1">Uncharacterized protein</fullName>
    </submittedName>
</protein>
<dbReference type="EMBL" id="GBXM01063853">
    <property type="protein sequence ID" value="JAH44724.1"/>
    <property type="molecule type" value="Transcribed_RNA"/>
</dbReference>
<reference evidence="1" key="1">
    <citation type="submission" date="2014-11" db="EMBL/GenBank/DDBJ databases">
        <authorList>
            <person name="Amaro Gonzalez C."/>
        </authorList>
    </citation>
    <scope>NUCLEOTIDE SEQUENCE</scope>
</reference>
<organism evidence="1">
    <name type="scientific">Anguilla anguilla</name>
    <name type="common">European freshwater eel</name>
    <name type="synonym">Muraena anguilla</name>
    <dbReference type="NCBI Taxonomy" id="7936"/>
    <lineage>
        <taxon>Eukaryota</taxon>
        <taxon>Metazoa</taxon>
        <taxon>Chordata</taxon>
        <taxon>Craniata</taxon>
        <taxon>Vertebrata</taxon>
        <taxon>Euteleostomi</taxon>
        <taxon>Actinopterygii</taxon>
        <taxon>Neopterygii</taxon>
        <taxon>Teleostei</taxon>
        <taxon>Anguilliformes</taxon>
        <taxon>Anguillidae</taxon>
        <taxon>Anguilla</taxon>
    </lineage>
</organism>
<name>A0A0E9STQ8_ANGAN</name>
<sequence length="28" mass="3124">MGMVIPVQLLQYYSNVAELQKDQGNGLN</sequence>
<dbReference type="AlphaFoldDB" id="A0A0E9STQ8"/>
<accession>A0A0E9STQ8</accession>
<reference evidence="1" key="2">
    <citation type="journal article" date="2015" name="Fish Shellfish Immunol.">
        <title>Early steps in the European eel (Anguilla anguilla)-Vibrio vulnificus interaction in the gills: Role of the RtxA13 toxin.</title>
        <authorList>
            <person name="Callol A."/>
            <person name="Pajuelo D."/>
            <person name="Ebbesson L."/>
            <person name="Teles M."/>
            <person name="MacKenzie S."/>
            <person name="Amaro C."/>
        </authorList>
    </citation>
    <scope>NUCLEOTIDE SEQUENCE</scope>
</reference>